<evidence type="ECO:0000313" key="4">
    <source>
        <dbReference type="Proteomes" id="UP000653454"/>
    </source>
</evidence>
<proteinExistence type="predicted"/>
<reference evidence="3" key="1">
    <citation type="submission" date="2020-11" db="EMBL/GenBank/DDBJ databases">
        <authorList>
            <person name="Whiteford S."/>
        </authorList>
    </citation>
    <scope>NUCLEOTIDE SEQUENCE</scope>
</reference>
<evidence type="ECO:0000256" key="2">
    <source>
        <dbReference type="SAM" id="Phobius"/>
    </source>
</evidence>
<keyword evidence="2" id="KW-0472">Membrane</keyword>
<feature type="region of interest" description="Disordered" evidence="1">
    <location>
        <begin position="161"/>
        <end position="185"/>
    </location>
</feature>
<evidence type="ECO:0000313" key="3">
    <source>
        <dbReference type="EMBL" id="CAG9100766.1"/>
    </source>
</evidence>
<dbReference type="Proteomes" id="UP000653454">
    <property type="component" value="Unassembled WGS sequence"/>
</dbReference>
<dbReference type="EMBL" id="CAJHNJ030000006">
    <property type="protein sequence ID" value="CAG9100766.1"/>
    <property type="molecule type" value="Genomic_DNA"/>
</dbReference>
<comment type="caution">
    <text evidence="3">The sequence shown here is derived from an EMBL/GenBank/DDBJ whole genome shotgun (WGS) entry which is preliminary data.</text>
</comment>
<keyword evidence="2" id="KW-0812">Transmembrane</keyword>
<feature type="transmembrane region" description="Helical" evidence="2">
    <location>
        <begin position="335"/>
        <end position="357"/>
    </location>
</feature>
<evidence type="ECO:0000256" key="1">
    <source>
        <dbReference type="SAM" id="MobiDB-lite"/>
    </source>
</evidence>
<feature type="region of interest" description="Disordered" evidence="1">
    <location>
        <begin position="123"/>
        <end position="142"/>
    </location>
</feature>
<dbReference type="AlphaFoldDB" id="A0A8S4DLH8"/>
<feature type="transmembrane region" description="Helical" evidence="2">
    <location>
        <begin position="53"/>
        <end position="78"/>
    </location>
</feature>
<gene>
    <name evidence="3" type="ORF">PLXY2_LOCUS2592</name>
</gene>
<sequence length="394" mass="42060">MYKTVRHGENSLQYTILPQTEEVLSNSGLRGKGRDYSPSVHARRRRRSPARCALLLGGALLAALLLAAVPVALLHGALLPRPSVPEPAAAAAPLTPTARDIVKSRKKELKLSPDIVTTLNSKFESTRMSSLPPATTTPPPATPADVVTSLVWTMPALRPWRSGASTTVPPLPTEGGEADAPRGTSSGIIPLLDYMSVRPWDKDVIVRATATPRPTAPPPRRTRPPLPTARVLDDVLITTRPSTAAAAAATTEISNQSFKDLKDTLLSVDDDDEFKESLEVDEVFSLPPLQPEGAVGGAGDEVTVARAGGWYGARWPFVDTSSYFQWSGYSPGDNLLLPLLVAALSSLALVLLLALAVRRRKRSHAPANSIGLTTDMQADDNTNLLADTAEDAEE</sequence>
<organism evidence="3 4">
    <name type="scientific">Plutella xylostella</name>
    <name type="common">Diamondback moth</name>
    <name type="synonym">Plutella maculipennis</name>
    <dbReference type="NCBI Taxonomy" id="51655"/>
    <lineage>
        <taxon>Eukaryota</taxon>
        <taxon>Metazoa</taxon>
        <taxon>Ecdysozoa</taxon>
        <taxon>Arthropoda</taxon>
        <taxon>Hexapoda</taxon>
        <taxon>Insecta</taxon>
        <taxon>Pterygota</taxon>
        <taxon>Neoptera</taxon>
        <taxon>Endopterygota</taxon>
        <taxon>Lepidoptera</taxon>
        <taxon>Glossata</taxon>
        <taxon>Ditrysia</taxon>
        <taxon>Yponomeutoidea</taxon>
        <taxon>Plutellidae</taxon>
        <taxon>Plutella</taxon>
    </lineage>
</organism>
<protein>
    <submittedName>
        <fullName evidence="3">(diamondback moth) hypothetical protein</fullName>
    </submittedName>
</protein>
<accession>A0A8S4DLH8</accession>
<name>A0A8S4DLH8_PLUXY</name>
<keyword evidence="4" id="KW-1185">Reference proteome</keyword>
<keyword evidence="2" id="KW-1133">Transmembrane helix</keyword>